<proteinExistence type="predicted"/>
<dbReference type="Proteomes" id="UP000485621">
    <property type="component" value="Unassembled WGS sequence"/>
</dbReference>
<organism evidence="1">
    <name type="scientific">candidate division CPR1 bacterium ADurb.Bin160</name>
    <dbReference type="NCBI Taxonomy" id="1852826"/>
    <lineage>
        <taxon>Bacteria</taxon>
        <taxon>candidate division CPR1</taxon>
    </lineage>
</organism>
<accession>A0A1V5ZLA6</accession>
<dbReference type="AlphaFoldDB" id="A0A1V5ZLA6"/>
<evidence type="ECO:0000313" key="1">
    <source>
        <dbReference type="EMBL" id="OQB40999.1"/>
    </source>
</evidence>
<protein>
    <submittedName>
        <fullName evidence="1">Uncharacterized protein</fullName>
    </submittedName>
</protein>
<comment type="caution">
    <text evidence="1">The sequence shown here is derived from an EMBL/GenBank/DDBJ whole genome shotgun (WGS) entry which is preliminary data.</text>
</comment>
<gene>
    <name evidence="1" type="ORF">BWY04_01094</name>
</gene>
<sequence>MNIINFFHLLKKELHTSTFFITDNIVCFFYNGNRIYIKLSEQELAYIPLNIVKIPEHKPYFEKTKEIKISFENSIKVFKNWFNLNTIPQNTDVYIYKNFLYVLNGSFILKSELNDSIGERSVKLPNILINVLIEENRLLGCWKNDSLILEFNNIVIESGFMQQNIFCDRIDNFISTLMLDLKKGIFTGKELELTENKKRFYVNGLSTILNGNKYSYSEKLVHTKYLTNDIYFYLF</sequence>
<name>A0A1V5ZLA6_9BACT</name>
<dbReference type="EMBL" id="MWDB01000026">
    <property type="protein sequence ID" value="OQB40999.1"/>
    <property type="molecule type" value="Genomic_DNA"/>
</dbReference>
<reference evidence="1" key="1">
    <citation type="submission" date="2017-02" db="EMBL/GenBank/DDBJ databases">
        <title>Delving into the versatile metabolic prowess of the omnipresent phylum Bacteroidetes.</title>
        <authorList>
            <person name="Nobu M.K."/>
            <person name="Mei R."/>
            <person name="Narihiro T."/>
            <person name="Kuroda K."/>
            <person name="Liu W.-T."/>
        </authorList>
    </citation>
    <scope>NUCLEOTIDE SEQUENCE</scope>
    <source>
        <strain evidence="1">ADurb.Bin160</strain>
    </source>
</reference>